<evidence type="ECO:0000256" key="13">
    <source>
        <dbReference type="PROSITE-ProRule" id="PRU00134"/>
    </source>
</evidence>
<feature type="compositionally biased region" description="Polar residues" evidence="15">
    <location>
        <begin position="513"/>
        <end position="525"/>
    </location>
</feature>
<feature type="region of interest" description="Disordered" evidence="15">
    <location>
        <begin position="607"/>
        <end position="776"/>
    </location>
</feature>
<dbReference type="PROSITE" id="PS01360">
    <property type="entry name" value="ZF_MYND_1"/>
    <property type="match status" value="1"/>
</dbReference>
<reference evidence="20" key="2">
    <citation type="submission" date="2025-09" db="UniProtKB">
        <authorList>
            <consortium name="Ensembl"/>
        </authorList>
    </citation>
    <scope>IDENTIFICATION</scope>
</reference>
<dbReference type="PANTHER" id="PTHR46453:SF1">
    <property type="entry name" value="PROTEIN KINASE C BINDING PROTEIN 1, LIKE ISOFORM X1"/>
    <property type="match status" value="1"/>
</dbReference>
<feature type="compositionally biased region" description="Basic and acidic residues" evidence="15">
    <location>
        <begin position="1067"/>
        <end position="1077"/>
    </location>
</feature>
<feature type="compositionally biased region" description="Polar residues" evidence="15">
    <location>
        <begin position="683"/>
        <end position="694"/>
    </location>
</feature>
<dbReference type="InterPro" id="IPR044075">
    <property type="entry name" value="PRKCBP1_PHD"/>
</dbReference>
<evidence type="ECO:0000256" key="1">
    <source>
        <dbReference type="ARBA" id="ARBA00004123"/>
    </source>
</evidence>
<feature type="region of interest" description="Disordered" evidence="15">
    <location>
        <begin position="1028"/>
        <end position="1085"/>
    </location>
</feature>
<dbReference type="SMART" id="SM00249">
    <property type="entry name" value="PHD"/>
    <property type="match status" value="1"/>
</dbReference>
<evidence type="ECO:0000256" key="4">
    <source>
        <dbReference type="ARBA" id="ARBA00022723"/>
    </source>
</evidence>
<dbReference type="FunFam" id="1.20.920.10:FF:000005">
    <property type="entry name" value="protein kinase C-binding protein 1 isoform X2"/>
    <property type="match status" value="1"/>
</dbReference>
<feature type="compositionally biased region" description="Low complexity" evidence="15">
    <location>
        <begin position="803"/>
        <end position="820"/>
    </location>
</feature>
<dbReference type="FunFam" id="2.30.30.140:FF:000003">
    <property type="entry name" value="Protein kinase C-binding protein 1 isoform C"/>
    <property type="match status" value="1"/>
</dbReference>
<dbReference type="SUPFAM" id="SSF63748">
    <property type="entry name" value="Tudor/PWWP/MBT"/>
    <property type="match status" value="1"/>
</dbReference>
<dbReference type="GO" id="GO:0008270">
    <property type="term" value="F:zinc ion binding"/>
    <property type="evidence" value="ECO:0007669"/>
    <property type="project" value="UniProtKB-KW"/>
</dbReference>
<name>A0A3B3B3E5_ORYME</name>
<dbReference type="PROSITE" id="PS50014">
    <property type="entry name" value="BROMODOMAIN_2"/>
    <property type="match status" value="1"/>
</dbReference>
<dbReference type="Proteomes" id="UP000261560">
    <property type="component" value="Unplaced"/>
</dbReference>
<proteinExistence type="predicted"/>
<dbReference type="Pfam" id="PF00628">
    <property type="entry name" value="PHD"/>
    <property type="match status" value="1"/>
</dbReference>
<dbReference type="GeneTree" id="ENSGT00940000154897"/>
<evidence type="ECO:0000259" key="16">
    <source>
        <dbReference type="PROSITE" id="PS50014"/>
    </source>
</evidence>
<dbReference type="InterPro" id="IPR019787">
    <property type="entry name" value="Znf_PHD-finger"/>
</dbReference>
<dbReference type="InterPro" id="IPR001487">
    <property type="entry name" value="Bromodomain"/>
</dbReference>
<feature type="compositionally biased region" description="Low complexity" evidence="15">
    <location>
        <begin position="44"/>
        <end position="62"/>
    </location>
</feature>
<dbReference type="GO" id="GO:0005737">
    <property type="term" value="C:cytoplasm"/>
    <property type="evidence" value="ECO:0007669"/>
    <property type="project" value="TreeGrafter"/>
</dbReference>
<dbReference type="GO" id="GO:0140006">
    <property type="term" value="F:histone H3 reader activity"/>
    <property type="evidence" value="ECO:0007669"/>
    <property type="project" value="UniProtKB-ARBA"/>
</dbReference>
<feature type="compositionally biased region" description="Polar residues" evidence="15">
    <location>
        <begin position="459"/>
        <end position="468"/>
    </location>
</feature>
<feature type="compositionally biased region" description="Basic and acidic residues" evidence="15">
    <location>
        <begin position="699"/>
        <end position="742"/>
    </location>
</feature>
<feature type="region of interest" description="Disordered" evidence="15">
    <location>
        <begin position="1"/>
        <end position="78"/>
    </location>
</feature>
<dbReference type="Pfam" id="PF00855">
    <property type="entry name" value="PWWP"/>
    <property type="match status" value="1"/>
</dbReference>
<dbReference type="InterPro" id="IPR011011">
    <property type="entry name" value="Znf_FYVE_PHD"/>
</dbReference>
<dbReference type="Pfam" id="PF23460">
    <property type="entry name" value="ZMYND8_CC"/>
    <property type="match status" value="1"/>
</dbReference>
<accession>A0A3B3B3E5</accession>
<dbReference type="InterPro" id="IPR019786">
    <property type="entry name" value="Zinc_finger_PHD-type_CS"/>
</dbReference>
<dbReference type="InterPro" id="IPR021931">
    <property type="entry name" value="ZMYND8"/>
</dbReference>
<dbReference type="Pfam" id="PF12064">
    <property type="entry name" value="DUF3544"/>
    <property type="match status" value="1"/>
</dbReference>
<dbReference type="PROSITE" id="PS50812">
    <property type="entry name" value="PWWP"/>
    <property type="match status" value="1"/>
</dbReference>
<dbReference type="Gene3D" id="1.20.920.10">
    <property type="entry name" value="Bromodomain-like"/>
    <property type="match status" value="1"/>
</dbReference>
<dbReference type="CDD" id="cd20160">
    <property type="entry name" value="PWWP_PRKCBP1"/>
    <property type="match status" value="1"/>
</dbReference>
<dbReference type="SUPFAM" id="SSF144232">
    <property type="entry name" value="HIT/MYND zinc finger-like"/>
    <property type="match status" value="1"/>
</dbReference>
<dbReference type="CDD" id="cd05508">
    <property type="entry name" value="Bromo_RACK7"/>
    <property type="match status" value="1"/>
</dbReference>
<feature type="region of interest" description="Disordered" evidence="15">
    <location>
        <begin position="803"/>
        <end position="825"/>
    </location>
</feature>
<dbReference type="InterPro" id="IPR013083">
    <property type="entry name" value="Znf_RING/FYVE/PHD"/>
</dbReference>
<dbReference type="Pfam" id="PF24324">
    <property type="entry name" value="MYND_ZMYND11_ZMYD8"/>
    <property type="match status" value="1"/>
</dbReference>
<evidence type="ECO:0000259" key="18">
    <source>
        <dbReference type="PROSITE" id="PS50812"/>
    </source>
</evidence>
<dbReference type="InterPro" id="IPR057053">
    <property type="entry name" value="MYND_ZMYND11_ZMYD8"/>
</dbReference>
<feature type="compositionally biased region" description="Basic and acidic residues" evidence="15">
    <location>
        <begin position="9"/>
        <end position="33"/>
    </location>
</feature>
<dbReference type="InterPro" id="IPR036427">
    <property type="entry name" value="Bromodomain-like_sf"/>
</dbReference>
<dbReference type="PRINTS" id="PR00503">
    <property type="entry name" value="BROMODOMAIN"/>
</dbReference>
<dbReference type="Gene3D" id="2.30.30.140">
    <property type="match status" value="1"/>
</dbReference>
<dbReference type="PROSITE" id="PS01359">
    <property type="entry name" value="ZF_PHD_1"/>
    <property type="match status" value="1"/>
</dbReference>
<dbReference type="AlphaFoldDB" id="A0A3B3B3E5"/>
<evidence type="ECO:0000256" key="8">
    <source>
        <dbReference type="ARBA" id="ARBA00023015"/>
    </source>
</evidence>
<evidence type="ECO:0000313" key="21">
    <source>
        <dbReference type="Proteomes" id="UP000261560"/>
    </source>
</evidence>
<feature type="coiled-coil region" evidence="14">
    <location>
        <begin position="923"/>
        <end position="976"/>
    </location>
</feature>
<evidence type="ECO:0000256" key="9">
    <source>
        <dbReference type="ARBA" id="ARBA00023117"/>
    </source>
</evidence>
<evidence type="ECO:0000256" key="5">
    <source>
        <dbReference type="ARBA" id="ARBA00022771"/>
    </source>
</evidence>
<dbReference type="SUPFAM" id="SSF57903">
    <property type="entry name" value="FYVE/PHD zinc finger"/>
    <property type="match status" value="1"/>
</dbReference>
<evidence type="ECO:0000256" key="10">
    <source>
        <dbReference type="ARBA" id="ARBA00023163"/>
    </source>
</evidence>
<evidence type="ECO:0000259" key="19">
    <source>
        <dbReference type="PROSITE" id="PS50865"/>
    </source>
</evidence>
<keyword evidence="14" id="KW-0175">Coiled coil</keyword>
<dbReference type="GO" id="GO:0005694">
    <property type="term" value="C:chromosome"/>
    <property type="evidence" value="ECO:0007669"/>
    <property type="project" value="UniProtKB-SubCell"/>
</dbReference>
<feature type="domain" description="PWWP" evidence="18">
    <location>
        <begin position="297"/>
        <end position="347"/>
    </location>
</feature>
<feature type="compositionally biased region" description="Basic and acidic residues" evidence="15">
    <location>
        <begin position="607"/>
        <end position="622"/>
    </location>
</feature>
<dbReference type="GO" id="GO:0003714">
    <property type="term" value="F:transcription corepressor activity"/>
    <property type="evidence" value="ECO:0007669"/>
    <property type="project" value="TreeGrafter"/>
</dbReference>
<dbReference type="InterPro" id="IPR002893">
    <property type="entry name" value="Znf_MYND"/>
</dbReference>
<keyword evidence="21" id="KW-1185">Reference proteome</keyword>
<dbReference type="InterPro" id="IPR056987">
    <property type="entry name" value="ZMYND8_CC"/>
</dbReference>
<feature type="compositionally biased region" description="Basic and acidic residues" evidence="15">
    <location>
        <begin position="631"/>
        <end position="670"/>
    </location>
</feature>
<feature type="domain" description="MYND-type" evidence="19">
    <location>
        <begin position="991"/>
        <end position="1025"/>
    </location>
</feature>
<dbReference type="SUPFAM" id="SSF47370">
    <property type="entry name" value="Bromodomain"/>
    <property type="match status" value="1"/>
</dbReference>
<protein>
    <submittedName>
        <fullName evidence="20">Zinc finger, MYND-type containing 8</fullName>
    </submittedName>
</protein>
<feature type="region of interest" description="Disordered" evidence="15">
    <location>
        <begin position="557"/>
        <end position="576"/>
    </location>
</feature>
<evidence type="ECO:0000256" key="12">
    <source>
        <dbReference type="PROSITE-ProRule" id="PRU00035"/>
    </source>
</evidence>
<dbReference type="InterPro" id="IPR000313">
    <property type="entry name" value="PWWP_dom"/>
</dbReference>
<organism evidence="20 21">
    <name type="scientific">Oryzias melastigma</name>
    <name type="common">Marine medaka</name>
    <dbReference type="NCBI Taxonomy" id="30732"/>
    <lineage>
        <taxon>Eukaryota</taxon>
        <taxon>Metazoa</taxon>
        <taxon>Chordata</taxon>
        <taxon>Craniata</taxon>
        <taxon>Vertebrata</taxon>
        <taxon>Euteleostomi</taxon>
        <taxon>Actinopterygii</taxon>
        <taxon>Neopterygii</taxon>
        <taxon>Teleostei</taxon>
        <taxon>Neoteleostei</taxon>
        <taxon>Acanthomorphata</taxon>
        <taxon>Ovalentaria</taxon>
        <taxon>Atherinomorphae</taxon>
        <taxon>Beloniformes</taxon>
        <taxon>Adrianichthyidae</taxon>
        <taxon>Oryziinae</taxon>
        <taxon>Oryzias</taxon>
    </lineage>
</organism>
<keyword evidence="11" id="KW-0539">Nucleus</keyword>
<dbReference type="InterPro" id="IPR037967">
    <property type="entry name" value="ZMYND8_Bromo_dom"/>
</dbReference>
<dbReference type="Pfam" id="PF00439">
    <property type="entry name" value="Bromodomain"/>
    <property type="match status" value="1"/>
</dbReference>
<dbReference type="SMART" id="SM00293">
    <property type="entry name" value="PWWP"/>
    <property type="match status" value="1"/>
</dbReference>
<dbReference type="Ensembl" id="ENSOMET00000016414.1">
    <property type="protein sequence ID" value="ENSOMEP00000000101.1"/>
    <property type="gene ID" value="ENSOMEG00000023921.1"/>
</dbReference>
<dbReference type="PROSITE" id="PS50016">
    <property type="entry name" value="ZF_PHD_2"/>
    <property type="match status" value="1"/>
</dbReference>
<evidence type="ECO:0000256" key="15">
    <source>
        <dbReference type="SAM" id="MobiDB-lite"/>
    </source>
</evidence>
<keyword evidence="3" id="KW-0158">Chromosome</keyword>
<keyword evidence="8" id="KW-0805">Transcription regulation</keyword>
<feature type="region of interest" description="Disordered" evidence="15">
    <location>
        <begin position="445"/>
        <end position="539"/>
    </location>
</feature>
<evidence type="ECO:0000313" key="20">
    <source>
        <dbReference type="Ensembl" id="ENSOMEP00000000101.1"/>
    </source>
</evidence>
<keyword evidence="4" id="KW-0479">Metal-binding</keyword>
<dbReference type="InterPro" id="IPR001965">
    <property type="entry name" value="Znf_PHD"/>
</dbReference>
<feature type="compositionally biased region" description="Polar residues" evidence="15">
    <location>
        <begin position="1028"/>
        <end position="1058"/>
    </location>
</feature>
<dbReference type="PROSITE" id="PS50865">
    <property type="entry name" value="ZF_MYND_2"/>
    <property type="match status" value="1"/>
</dbReference>
<evidence type="ECO:0000256" key="11">
    <source>
        <dbReference type="ARBA" id="ARBA00023242"/>
    </source>
</evidence>
<keyword evidence="10" id="KW-0804">Transcription</keyword>
<dbReference type="PANTHER" id="PTHR46453">
    <property type="entry name" value="PROTEIN KINASE C-BINDING PROTEIN 1"/>
    <property type="match status" value="1"/>
</dbReference>
<keyword evidence="5 13" id="KW-0863">Zinc-finger</keyword>
<keyword evidence="9 12" id="KW-0103">Bromodomain</keyword>
<evidence type="ECO:0000256" key="14">
    <source>
        <dbReference type="SAM" id="Coils"/>
    </source>
</evidence>
<dbReference type="Gene3D" id="3.30.40.10">
    <property type="entry name" value="Zinc/RING finger domain, C3HC4 (zinc finger)"/>
    <property type="match status" value="1"/>
</dbReference>
<feature type="compositionally biased region" description="Low complexity" evidence="15">
    <location>
        <begin position="758"/>
        <end position="776"/>
    </location>
</feature>
<keyword evidence="6" id="KW-0862">Zinc</keyword>
<dbReference type="Gene3D" id="6.10.140.2220">
    <property type="match status" value="1"/>
</dbReference>
<dbReference type="SMART" id="SM00297">
    <property type="entry name" value="BROMO"/>
    <property type="match status" value="1"/>
</dbReference>
<feature type="domain" description="Bromo" evidence="16">
    <location>
        <begin position="185"/>
        <end position="255"/>
    </location>
</feature>
<dbReference type="FunFam" id="6.10.140.2220:FF:000002">
    <property type="entry name" value="Protein kinase C-binding protein 1 isoform C"/>
    <property type="match status" value="1"/>
</dbReference>
<comment type="subcellular location">
    <subcellularLocation>
        <location evidence="2">Chromosome</location>
    </subcellularLocation>
    <subcellularLocation>
        <location evidence="1">Nucleus</location>
    </subcellularLocation>
</comment>
<evidence type="ECO:0000256" key="6">
    <source>
        <dbReference type="ARBA" id="ARBA00022833"/>
    </source>
</evidence>
<feature type="compositionally biased region" description="Polar residues" evidence="15">
    <location>
        <begin position="558"/>
        <end position="576"/>
    </location>
</feature>
<evidence type="ECO:0000259" key="17">
    <source>
        <dbReference type="PROSITE" id="PS50016"/>
    </source>
</evidence>
<sequence>LFYDSVSDQEGKTEKQTVTEEMEISTRSKDTGSSERMSQKRKIPSPSHSSNGHSSADTSPSPVKKKKKPGAVSSKDQSELRHGPFYYAKQPALTTDPVDVVPQDGRNDFYCWLCHREGQVLCCELCPRVYHAKCLKLPSEPEGDWFCPECEKITVAECIETQSKAMMMLTIDQLSYLLKFALQKMKQPGTEPFQKPVSLEQHPDYAEYIFHPMDLCTLEKNIKKKMYGCTEAFLADVKWILHNCIIYNGGNHKLTATAKVIVKICEHEMNEIEVCPECYLSACQKRDNWFCEPCSNPHPLVWAKLKGFPFWPAKALRDKDGQVDARFFGQHDRAWVPLNNCYLMSKEIPFSVKKTKSIFNSAMQEMEVYVENMRKKFGVFNYAPFRTSYTPDNNFQMLLDPSNPSSNSIKPEKQEKIKLTFDMTVSPKISLTRTVLTGAVGAGNTAGRQAPASDAPCSPMSTNSSAHTGSDGEQEAAEKSQAKATTGQGSTEEESMDCTAPSSRIYKTERGNSLDSPKSVNSQAPGITKQEKPPQTGSILNLNLDRSKAEMDLKELSETVQQKQGATVTLTSPKRQIKSRFQLNLDKTIESCKAQLGIDEISVDAYKGVEHSDSEDSDKSESTESDYASDEEQKTKADQDSANDKEPQKEQTKAKVKDKPSENQEQEKTDSLVSNEPAGEDSNALTSEAPTNKKTSSHSKKENQEKAKVAQELPVPKEKSQVQHETNHAVRGEDSDSERELVIDLGEEQGGKERKRPQPSQNSPAPSTPSTTSTQSPMAISVTMVSFTAPSPATISLAPMSSASTTTSLSSSSPSTTPALKKQRPLLPRETVPVVQRAVVWNPTTKFQTSSQKWHMQKVQNQHLGTSATPSLTTDLYVPTASADVAADIAKYTNKIMDAIKGTMTELYSDLSKNTSGNTIAEIKRLRIEIEKLQWLHQQELSEMKHNLELTMAEMRQSLEQERERLVTEVKKQMEVEKQQAVDETKKKQWCANCRKEAIFYCCWNTSYCDYPCQQAHWPEHMKSCTQSATAPQQEPETEGSTDPPNKGLGQSSASNPLRDTPVSGSLDKDCDLEKSTDSIAVTLS</sequence>
<dbReference type="CDD" id="cd15538">
    <property type="entry name" value="PHD_PRKCBP1"/>
    <property type="match status" value="1"/>
</dbReference>
<reference evidence="20" key="1">
    <citation type="submission" date="2025-08" db="UniProtKB">
        <authorList>
            <consortium name="Ensembl"/>
        </authorList>
    </citation>
    <scope>IDENTIFICATION</scope>
</reference>
<evidence type="ECO:0000256" key="3">
    <source>
        <dbReference type="ARBA" id="ARBA00022454"/>
    </source>
</evidence>
<dbReference type="GO" id="GO:0005634">
    <property type="term" value="C:nucleus"/>
    <property type="evidence" value="ECO:0007669"/>
    <property type="project" value="UniProtKB-SubCell"/>
</dbReference>
<evidence type="ECO:0000256" key="2">
    <source>
        <dbReference type="ARBA" id="ARBA00004286"/>
    </source>
</evidence>
<keyword evidence="7" id="KW-0156">Chromatin regulator</keyword>
<feature type="domain" description="PHD-type" evidence="17">
    <location>
        <begin position="108"/>
        <end position="153"/>
    </location>
</feature>
<evidence type="ECO:0000256" key="7">
    <source>
        <dbReference type="ARBA" id="ARBA00022853"/>
    </source>
</evidence>